<feature type="domain" description="MAM" evidence="11">
    <location>
        <begin position="483"/>
        <end position="640"/>
    </location>
</feature>
<feature type="disulfide bond" evidence="8">
    <location>
        <begin position="258"/>
        <end position="268"/>
    </location>
</feature>
<feature type="disulfide bond" evidence="8">
    <location>
        <begin position="388"/>
        <end position="398"/>
    </location>
</feature>
<dbReference type="InterPro" id="IPR000998">
    <property type="entry name" value="MAM_dom"/>
</dbReference>
<dbReference type="Gene3D" id="3.10.250.10">
    <property type="entry name" value="SRCR-like domain"/>
    <property type="match status" value="2"/>
</dbReference>
<feature type="domain" description="SRCR" evidence="13">
    <location>
        <begin position="463"/>
        <end position="490"/>
    </location>
</feature>
<dbReference type="CDD" id="cd00190">
    <property type="entry name" value="Tryp_SPc"/>
    <property type="match status" value="1"/>
</dbReference>
<dbReference type="InterPro" id="IPR036179">
    <property type="entry name" value="Ig-like_dom_sf"/>
</dbReference>
<dbReference type="OrthoDB" id="6088938at2759"/>
<keyword evidence="3" id="KW-0677">Repeat</keyword>
<dbReference type="SUPFAM" id="SSF49899">
    <property type="entry name" value="Concanavalin A-like lectins/glucanases"/>
    <property type="match status" value="1"/>
</dbReference>
<dbReference type="InterPro" id="IPR013320">
    <property type="entry name" value="ConA-like_dom_sf"/>
</dbReference>
<dbReference type="InterPro" id="IPR003599">
    <property type="entry name" value="Ig_sub"/>
</dbReference>
<dbReference type="InterPro" id="IPR007110">
    <property type="entry name" value="Ig-like_dom"/>
</dbReference>
<dbReference type="Pfam" id="PF13927">
    <property type="entry name" value="Ig_3"/>
    <property type="match status" value="3"/>
</dbReference>
<evidence type="ECO:0000259" key="14">
    <source>
        <dbReference type="PROSITE" id="PS50835"/>
    </source>
</evidence>
<evidence type="ECO:0000256" key="7">
    <source>
        <dbReference type="ARBA" id="ARBA00023180"/>
    </source>
</evidence>
<dbReference type="PROSITE" id="PS50240">
    <property type="entry name" value="TRYPSIN_DOM"/>
    <property type="match status" value="1"/>
</dbReference>
<name>A0A9X0CS87_9CNID</name>
<proteinExistence type="predicted"/>
<accession>A0A9X0CS87</accession>
<dbReference type="PROSITE" id="PS50835">
    <property type="entry name" value="IG_LIKE"/>
    <property type="match status" value="5"/>
</dbReference>
<feature type="domain" description="Ig-like" evidence="14">
    <location>
        <begin position="987"/>
        <end position="1073"/>
    </location>
</feature>
<evidence type="ECO:0000256" key="4">
    <source>
        <dbReference type="ARBA" id="ARBA00022801"/>
    </source>
</evidence>
<evidence type="ECO:0000259" key="13">
    <source>
        <dbReference type="PROSITE" id="PS50287"/>
    </source>
</evidence>
<dbReference type="PANTHER" id="PTHR48071:SF18">
    <property type="entry name" value="DELETED IN MALIGNANT BRAIN TUMORS 1 PROTEIN-RELATED"/>
    <property type="match status" value="1"/>
</dbReference>
<evidence type="ECO:0000256" key="3">
    <source>
        <dbReference type="ARBA" id="ARBA00022737"/>
    </source>
</evidence>
<feature type="domain" description="Ig-like" evidence="14">
    <location>
        <begin position="733"/>
        <end position="812"/>
    </location>
</feature>
<sequence length="1425" mass="156007">MDKFLRLLILHSLFSYSDSLSWNVKQPRAVYTGSPTTLEWAISLTTEETSRANRFALIIVEREMFLYSNLWQIMAVKQFSSGVHKEIGDDDTFDVIPGNDMTLKLNNVTDIDATRFRCTFLSSFAAPKSIFEVEIKDFPIKVRLVGGTTPNKVVVPSVVSPSSSSVVMQTSIFPTLPPAPIVRLSDGGSPDFGRVEIYYNGTWGTVCDDNWDIKDTTVVCRMLGFKHAWTAMSFAVFITENNLEIYGNGPIWLDNVKCNGNESSLTECSHNGWLVHNCDHLEDAGVWCSNSARPADQPESTVVNDTNKPAGPPAIQVRLVNGSSDRQGRVEVFYNGEWGTVCNHHFDKRGAEVICRMMGYPGALSADVNGSFGAGNSSQKILLDDLWCSGHETSVASCSFRRWGSHNCGHDEDAGVVCKKKITAPIVRLSDGDVEDSPRPADQLESTVVNDTNKPAGPPVVQVRLVNGSSDREGRVEVFYNDASCNFDTWYCGWENGPVSVSQGFTWTRKFGPTTTPNTGPARDHTSGTGFYFYIEASGRTMGEVATLVSPYIQSNGNATCMVFYYHLYGHSIGSLRVKVGDQVLWQLSGNQGNNWYKATVPLNLDGTYKVTFEGVVGSTSFSDIAIDDVEFLENTKCAATAETLVPPRILFISPNQTAELGTDVTLACTVIGRPTPRVVWKKNGKVLLDSQSTGNITLFNITQVDGGSYECSTINIVANETRRTVLNVVGFPRDTAISTNVSANVADLGDTVAIQCSSHGYPTPVCRIYREGHMVNVNGSVHVIRNFTVADQGEYICNCSNNAAVEEVNVTLALYVPPIIHAVLPAHQLANETATFDIFCNATGHPTPVITWTKVENSKVYSTRKSLRVQNVQKSDFGTFRCTAVSVRGENVSAVASVEVDNFSPDIDHSPQNITVMEIERRNITMYCNATGRPTPQLLWIRNQFYRKTRIQKARHYDAGLYQCVPINSLGTGTNSSVRVFVNGAFSIIHIPRNVTINESASTSFFCNATSYPPFGHLSPHISWSKLGDSSKVYPQGQQLVLQNASRHDAGTYVCKAENGVGLPDTAAAVLSVLHKPYDTKLEASIPDNIGVINSSIILTCNANANPPVTAYNIYHNGILVSNSSTGVHNITRALAEHNGSYVCIPYNAFGPGEKAALNVTFVGPCGVKRVYASWSPQIVAGVNAKPGEWPWQVQMGYFDDREGIPHLCGASILDHYWIVTAAHCVKDQYKERLAANFNITVGEHHRGVNEGSEQNIPVEKIILHANFDHQSLQNDIALMKLKRPILYDAHVSPVCLPDFDFDVGTTCYVTGWGQAGPSSSTSNILQETSVPLMDHTVCKNHNKDILPVTSQMRCAGTLGQSQGTCKGDSGGPLVCGRDGRWYIMGVTSWSNGGCMNNGDPGVFSDTLYFKNWVEEVMRNNTRT</sequence>
<dbReference type="PROSITE" id="PS50287">
    <property type="entry name" value="SRCR_2"/>
    <property type="match status" value="3"/>
</dbReference>
<feature type="domain" description="Ig-like" evidence="14">
    <location>
        <begin position="648"/>
        <end position="728"/>
    </location>
</feature>
<dbReference type="Gene3D" id="2.60.120.200">
    <property type="match status" value="1"/>
</dbReference>
<reference evidence="15" key="1">
    <citation type="submission" date="2023-01" db="EMBL/GenBank/DDBJ databases">
        <title>Genome assembly of the deep-sea coral Lophelia pertusa.</title>
        <authorList>
            <person name="Herrera S."/>
            <person name="Cordes E."/>
        </authorList>
    </citation>
    <scope>NUCLEOTIDE SEQUENCE</scope>
    <source>
        <strain evidence="15">USNM1676648</strain>
        <tissue evidence="15">Polyp</tissue>
    </source>
</reference>
<dbReference type="SMART" id="SM00408">
    <property type="entry name" value="IGc2"/>
    <property type="match status" value="6"/>
</dbReference>
<dbReference type="InterPro" id="IPR001314">
    <property type="entry name" value="Peptidase_S1A"/>
</dbReference>
<dbReference type="GO" id="GO:0016020">
    <property type="term" value="C:membrane"/>
    <property type="evidence" value="ECO:0007669"/>
    <property type="project" value="InterPro"/>
</dbReference>
<dbReference type="InterPro" id="IPR009003">
    <property type="entry name" value="Peptidase_S1_PA"/>
</dbReference>
<keyword evidence="1 9" id="KW-0645">Protease</keyword>
<keyword evidence="4 9" id="KW-0378">Hydrolase</keyword>
<dbReference type="SMART" id="SM00020">
    <property type="entry name" value="Tryp_SPc"/>
    <property type="match status" value="1"/>
</dbReference>
<dbReference type="Pfam" id="PF00629">
    <property type="entry name" value="MAM"/>
    <property type="match status" value="1"/>
</dbReference>
<evidence type="ECO:0000313" key="16">
    <source>
        <dbReference type="Proteomes" id="UP001163046"/>
    </source>
</evidence>
<dbReference type="InterPro" id="IPR033116">
    <property type="entry name" value="TRYPSIN_SER"/>
</dbReference>
<dbReference type="FunFam" id="2.40.10.10:FF:000003">
    <property type="entry name" value="Transmembrane serine protease 3"/>
    <property type="match status" value="1"/>
</dbReference>
<dbReference type="Gene3D" id="2.60.40.10">
    <property type="entry name" value="Immunoglobulins"/>
    <property type="match status" value="6"/>
</dbReference>
<evidence type="ECO:0000313" key="15">
    <source>
        <dbReference type="EMBL" id="KAJ7371579.1"/>
    </source>
</evidence>
<dbReference type="EMBL" id="MU826844">
    <property type="protein sequence ID" value="KAJ7371579.1"/>
    <property type="molecule type" value="Genomic_DNA"/>
</dbReference>
<protein>
    <submittedName>
        <fullName evidence="15">Uncharacterized protein</fullName>
    </submittedName>
</protein>
<dbReference type="PROSITE" id="PS00135">
    <property type="entry name" value="TRYPSIN_SER"/>
    <property type="match status" value="1"/>
</dbReference>
<comment type="caution">
    <text evidence="15">The sequence shown here is derived from an EMBL/GenBank/DDBJ whole genome shotgun (WGS) entry which is preliminary data.</text>
</comment>
<dbReference type="FunFam" id="3.10.250.10:FF:000006">
    <property type="entry name" value="neurotrypsin isoform X2"/>
    <property type="match status" value="2"/>
</dbReference>
<dbReference type="Pfam" id="PF13895">
    <property type="entry name" value="Ig_2"/>
    <property type="match status" value="1"/>
</dbReference>
<dbReference type="PROSITE" id="PS00134">
    <property type="entry name" value="TRYPSIN_HIS"/>
    <property type="match status" value="1"/>
</dbReference>
<feature type="domain" description="SRCR" evidence="13">
    <location>
        <begin position="182"/>
        <end position="289"/>
    </location>
</feature>
<evidence type="ECO:0000256" key="10">
    <source>
        <dbReference type="SAM" id="SignalP"/>
    </source>
</evidence>
<evidence type="ECO:0000256" key="6">
    <source>
        <dbReference type="ARBA" id="ARBA00023157"/>
    </source>
</evidence>
<evidence type="ECO:0000259" key="11">
    <source>
        <dbReference type="PROSITE" id="PS50060"/>
    </source>
</evidence>
<feature type="chain" id="PRO_5040984834" evidence="10">
    <location>
        <begin position="20"/>
        <end position="1425"/>
    </location>
</feature>
<dbReference type="Pfam" id="PF00089">
    <property type="entry name" value="Trypsin"/>
    <property type="match status" value="1"/>
</dbReference>
<organism evidence="15 16">
    <name type="scientific">Desmophyllum pertusum</name>
    <dbReference type="NCBI Taxonomy" id="174260"/>
    <lineage>
        <taxon>Eukaryota</taxon>
        <taxon>Metazoa</taxon>
        <taxon>Cnidaria</taxon>
        <taxon>Anthozoa</taxon>
        <taxon>Hexacorallia</taxon>
        <taxon>Scleractinia</taxon>
        <taxon>Caryophylliina</taxon>
        <taxon>Caryophylliidae</taxon>
        <taxon>Desmophyllum</taxon>
    </lineage>
</organism>
<dbReference type="Pfam" id="PF00530">
    <property type="entry name" value="SRCR"/>
    <property type="match status" value="2"/>
</dbReference>
<feature type="domain" description="Ig-like" evidence="14">
    <location>
        <begin position="906"/>
        <end position="982"/>
    </location>
</feature>
<dbReference type="GO" id="GO:0006508">
    <property type="term" value="P:proteolysis"/>
    <property type="evidence" value="ECO:0007669"/>
    <property type="project" value="UniProtKB-KW"/>
</dbReference>
<dbReference type="InterPro" id="IPR036772">
    <property type="entry name" value="SRCR-like_dom_sf"/>
</dbReference>
<evidence type="ECO:0000256" key="9">
    <source>
        <dbReference type="RuleBase" id="RU363034"/>
    </source>
</evidence>
<feature type="domain" description="Peptidase S1" evidence="12">
    <location>
        <begin position="1180"/>
        <end position="1420"/>
    </location>
</feature>
<dbReference type="SUPFAM" id="SSF50494">
    <property type="entry name" value="Trypsin-like serine proteases"/>
    <property type="match status" value="1"/>
</dbReference>
<dbReference type="Gene3D" id="2.40.10.10">
    <property type="entry name" value="Trypsin-like serine proteases"/>
    <property type="match status" value="1"/>
</dbReference>
<feature type="signal peptide" evidence="10">
    <location>
        <begin position="1"/>
        <end position="19"/>
    </location>
</feature>
<dbReference type="PANTHER" id="PTHR48071">
    <property type="entry name" value="SRCR DOMAIN-CONTAINING PROTEIN"/>
    <property type="match status" value="1"/>
</dbReference>
<dbReference type="SMART" id="SM00202">
    <property type="entry name" value="SR"/>
    <property type="match status" value="2"/>
</dbReference>
<dbReference type="SMART" id="SM00137">
    <property type="entry name" value="MAM"/>
    <property type="match status" value="1"/>
</dbReference>
<dbReference type="InterPro" id="IPR001254">
    <property type="entry name" value="Trypsin_dom"/>
</dbReference>
<gene>
    <name evidence="15" type="ORF">OS493_024254</name>
</gene>
<dbReference type="SUPFAM" id="SSF56487">
    <property type="entry name" value="SRCR-like"/>
    <property type="match status" value="2"/>
</dbReference>
<dbReference type="InterPro" id="IPR018114">
    <property type="entry name" value="TRYPSIN_HIS"/>
</dbReference>
<evidence type="ECO:0000256" key="5">
    <source>
        <dbReference type="ARBA" id="ARBA00022825"/>
    </source>
</evidence>
<dbReference type="CDD" id="cd06263">
    <property type="entry name" value="MAM"/>
    <property type="match status" value="1"/>
</dbReference>
<feature type="domain" description="SRCR" evidence="13">
    <location>
        <begin position="317"/>
        <end position="419"/>
    </location>
</feature>
<dbReference type="InterPro" id="IPR001190">
    <property type="entry name" value="SRCR"/>
</dbReference>
<dbReference type="PRINTS" id="PR00258">
    <property type="entry name" value="SPERACTRCPTR"/>
</dbReference>
<keyword evidence="7" id="KW-0325">Glycoprotein</keyword>
<keyword evidence="16" id="KW-1185">Reference proteome</keyword>
<evidence type="ECO:0000259" key="12">
    <source>
        <dbReference type="PROSITE" id="PS50240"/>
    </source>
</evidence>
<dbReference type="Proteomes" id="UP001163046">
    <property type="component" value="Unassembled WGS sequence"/>
</dbReference>
<evidence type="ECO:0000256" key="2">
    <source>
        <dbReference type="ARBA" id="ARBA00022729"/>
    </source>
</evidence>
<dbReference type="PROSITE" id="PS00740">
    <property type="entry name" value="MAM_1"/>
    <property type="match status" value="1"/>
</dbReference>
<keyword evidence="5 9" id="KW-0720">Serine protease</keyword>
<dbReference type="PROSITE" id="PS00420">
    <property type="entry name" value="SRCR_1"/>
    <property type="match status" value="2"/>
</dbReference>
<dbReference type="GO" id="GO:0004252">
    <property type="term" value="F:serine-type endopeptidase activity"/>
    <property type="evidence" value="ECO:0007669"/>
    <property type="project" value="InterPro"/>
</dbReference>
<dbReference type="PRINTS" id="PR00722">
    <property type="entry name" value="CHYMOTRYPSIN"/>
</dbReference>
<feature type="domain" description="Ig-like" evidence="14">
    <location>
        <begin position="818"/>
        <end position="900"/>
    </location>
</feature>
<dbReference type="InterPro" id="IPR003598">
    <property type="entry name" value="Ig_sub2"/>
</dbReference>
<dbReference type="SMART" id="SM00409">
    <property type="entry name" value="IG"/>
    <property type="match status" value="6"/>
</dbReference>
<evidence type="ECO:0000256" key="1">
    <source>
        <dbReference type="ARBA" id="ARBA00022670"/>
    </source>
</evidence>
<dbReference type="SUPFAM" id="SSF48726">
    <property type="entry name" value="Immunoglobulin"/>
    <property type="match status" value="6"/>
</dbReference>
<dbReference type="InterPro" id="IPR043504">
    <property type="entry name" value="Peptidase_S1_PA_chymotrypsin"/>
</dbReference>
<keyword evidence="2 10" id="KW-0732">Signal</keyword>
<dbReference type="PROSITE" id="PS50060">
    <property type="entry name" value="MAM_2"/>
    <property type="match status" value="1"/>
</dbReference>
<keyword evidence="6 8" id="KW-1015">Disulfide bond</keyword>
<comment type="caution">
    <text evidence="8">Lacks conserved residue(s) required for the propagation of feature annotation.</text>
</comment>
<dbReference type="InterPro" id="IPR013783">
    <property type="entry name" value="Ig-like_fold"/>
</dbReference>
<evidence type="ECO:0000256" key="8">
    <source>
        <dbReference type="PROSITE-ProRule" id="PRU00196"/>
    </source>
</evidence>